<reference evidence="3 4" key="1">
    <citation type="submission" date="2020-08" db="EMBL/GenBank/DDBJ databases">
        <title>Genomic Encyclopedia of Type Strains, Phase IV (KMG-IV): sequencing the most valuable type-strain genomes for metagenomic binning, comparative biology and taxonomic classification.</title>
        <authorList>
            <person name="Goeker M."/>
        </authorList>
    </citation>
    <scope>NUCLEOTIDE SEQUENCE [LARGE SCALE GENOMIC DNA]</scope>
    <source>
        <strain evidence="3 4">DSM 26189</strain>
    </source>
</reference>
<dbReference type="EC" id="1.3.1.12" evidence="3"/>
<dbReference type="InterPro" id="IPR003099">
    <property type="entry name" value="Prephen_DH"/>
</dbReference>
<dbReference type="EMBL" id="JACIDT010000011">
    <property type="protein sequence ID" value="MBB3927340.1"/>
    <property type="molecule type" value="Genomic_DNA"/>
</dbReference>
<dbReference type="InterPro" id="IPR008927">
    <property type="entry name" value="6-PGluconate_DH-like_C_sf"/>
</dbReference>
<name>A0A7W6BNY4_9SPHN</name>
<dbReference type="Pfam" id="PF20463">
    <property type="entry name" value="PDH_C"/>
    <property type="match status" value="1"/>
</dbReference>
<dbReference type="Gene3D" id="1.10.3660.10">
    <property type="entry name" value="6-phosphogluconate dehydrogenase C-terminal like domain"/>
    <property type="match status" value="1"/>
</dbReference>
<dbReference type="AlphaFoldDB" id="A0A7W6BNY4"/>
<evidence type="ECO:0000256" key="1">
    <source>
        <dbReference type="ARBA" id="ARBA00023002"/>
    </source>
</evidence>
<dbReference type="PANTHER" id="PTHR21363:SF0">
    <property type="entry name" value="PREPHENATE DEHYDROGENASE [NADP(+)]"/>
    <property type="match status" value="1"/>
</dbReference>
<dbReference type="PROSITE" id="PS51176">
    <property type="entry name" value="PDH_ADH"/>
    <property type="match status" value="1"/>
</dbReference>
<dbReference type="InterPro" id="IPR050812">
    <property type="entry name" value="Preph/Arog_dehydrog"/>
</dbReference>
<dbReference type="Proteomes" id="UP000571950">
    <property type="component" value="Unassembled WGS sequence"/>
</dbReference>
<comment type="caution">
    <text evidence="3">The sequence shown here is derived from an EMBL/GenBank/DDBJ whole genome shotgun (WGS) entry which is preliminary data.</text>
</comment>
<evidence type="ECO:0000313" key="3">
    <source>
        <dbReference type="EMBL" id="MBB3927340.1"/>
    </source>
</evidence>
<protein>
    <submittedName>
        <fullName evidence="3">Prephenate dehydrogenase</fullName>
        <ecNumber evidence="3">1.3.1.12</ecNumber>
    </submittedName>
</protein>
<dbReference type="SUPFAM" id="SSF51735">
    <property type="entry name" value="NAD(P)-binding Rossmann-fold domains"/>
    <property type="match status" value="1"/>
</dbReference>
<gene>
    <name evidence="3" type="ORF">GGR43_003069</name>
</gene>
<dbReference type="InterPro" id="IPR046825">
    <property type="entry name" value="PDH_C"/>
</dbReference>
<dbReference type="Pfam" id="PF02153">
    <property type="entry name" value="PDH_N"/>
    <property type="match status" value="1"/>
</dbReference>
<evidence type="ECO:0000313" key="4">
    <source>
        <dbReference type="Proteomes" id="UP000571950"/>
    </source>
</evidence>
<dbReference type="RefSeq" id="WP_188072841.1">
    <property type="nucleotide sequence ID" value="NZ_BSPS01000015.1"/>
</dbReference>
<organism evidence="3 4">
    <name type="scientific">Sphingobium jiangsuense</name>
    <dbReference type="NCBI Taxonomy" id="870476"/>
    <lineage>
        <taxon>Bacteria</taxon>
        <taxon>Pseudomonadati</taxon>
        <taxon>Pseudomonadota</taxon>
        <taxon>Alphaproteobacteria</taxon>
        <taxon>Sphingomonadales</taxon>
        <taxon>Sphingomonadaceae</taxon>
        <taxon>Sphingobium</taxon>
    </lineage>
</organism>
<accession>A0A7W6BNY4</accession>
<dbReference type="InterPro" id="IPR046826">
    <property type="entry name" value="PDH_N"/>
</dbReference>
<keyword evidence="4" id="KW-1185">Reference proteome</keyword>
<dbReference type="GO" id="GO:0008977">
    <property type="term" value="F:prephenate dehydrogenase (NAD+) activity"/>
    <property type="evidence" value="ECO:0007669"/>
    <property type="project" value="UniProtKB-EC"/>
</dbReference>
<dbReference type="GO" id="GO:0006571">
    <property type="term" value="P:tyrosine biosynthetic process"/>
    <property type="evidence" value="ECO:0007669"/>
    <property type="project" value="InterPro"/>
</dbReference>
<sequence>MKSLAIIGFGEFGRLAATELAGRFDIGVHDPHKDAAAIAAQGFRPLSLEDAARSDVVVLAVPVQAMEEVIRRIAPLVRPGATVVDVASVKMLPGQWLAQHLPETVHVVPTHPLFGPQSVARDGLAGRQFVICPLRGDQHLKVAALGREMGLRVRITTAEEHDREMAFVQALTHLIGRTLVGMNIPDEMLKTQTYQHLLDLTGLIGGDSFELFTAIQTLNPYAHEIAGEFVTRAADLLAQVHGEKPQTD</sequence>
<dbReference type="InterPro" id="IPR036291">
    <property type="entry name" value="NAD(P)-bd_dom_sf"/>
</dbReference>
<keyword evidence="1 3" id="KW-0560">Oxidoreductase</keyword>
<dbReference type="Gene3D" id="3.40.50.720">
    <property type="entry name" value="NAD(P)-binding Rossmann-like Domain"/>
    <property type="match status" value="1"/>
</dbReference>
<dbReference type="GO" id="GO:0070403">
    <property type="term" value="F:NAD+ binding"/>
    <property type="evidence" value="ECO:0007669"/>
    <property type="project" value="InterPro"/>
</dbReference>
<dbReference type="GO" id="GO:0004665">
    <property type="term" value="F:prephenate dehydrogenase (NADP+) activity"/>
    <property type="evidence" value="ECO:0007669"/>
    <property type="project" value="InterPro"/>
</dbReference>
<evidence type="ECO:0000259" key="2">
    <source>
        <dbReference type="PROSITE" id="PS51176"/>
    </source>
</evidence>
<feature type="domain" description="Prephenate/arogenate dehydrogenase" evidence="2">
    <location>
        <begin position="2"/>
        <end position="248"/>
    </location>
</feature>
<proteinExistence type="predicted"/>
<dbReference type="SUPFAM" id="SSF48179">
    <property type="entry name" value="6-phosphogluconate dehydrogenase C-terminal domain-like"/>
    <property type="match status" value="1"/>
</dbReference>
<dbReference type="PANTHER" id="PTHR21363">
    <property type="entry name" value="PREPHENATE DEHYDROGENASE"/>
    <property type="match status" value="1"/>
</dbReference>